<feature type="transmembrane region" description="Helical" evidence="10">
    <location>
        <begin position="340"/>
        <end position="361"/>
    </location>
</feature>
<feature type="transmembrane region" description="Helical" evidence="10">
    <location>
        <begin position="151"/>
        <end position="171"/>
    </location>
</feature>
<dbReference type="AlphaFoldDB" id="A0A6J6WKY4"/>
<feature type="transmembrane region" description="Helical" evidence="10">
    <location>
        <begin position="272"/>
        <end position="290"/>
    </location>
</feature>
<feature type="domain" description="Cytochrome b/b6 N-terminal region profile" evidence="11">
    <location>
        <begin position="23"/>
        <end position="248"/>
    </location>
</feature>
<evidence type="ECO:0000259" key="11">
    <source>
        <dbReference type="PROSITE" id="PS51002"/>
    </source>
</evidence>
<dbReference type="PANTHER" id="PTHR19271">
    <property type="entry name" value="CYTOCHROME B"/>
    <property type="match status" value="1"/>
</dbReference>
<keyword evidence="9 10" id="KW-0472">Membrane</keyword>
<evidence type="ECO:0000256" key="3">
    <source>
        <dbReference type="ARBA" id="ARBA00022475"/>
    </source>
</evidence>
<dbReference type="FunFam" id="1.20.810.10:FF:000007">
    <property type="entry name" value="Ubiquinol-cytochrome C reductase B subunit"/>
    <property type="match status" value="1"/>
</dbReference>
<dbReference type="GO" id="GO:0022904">
    <property type="term" value="P:respiratory electron transport chain"/>
    <property type="evidence" value="ECO:0007669"/>
    <property type="project" value="InterPro"/>
</dbReference>
<evidence type="ECO:0000313" key="12">
    <source>
        <dbReference type="EMBL" id="CAB4784015.1"/>
    </source>
</evidence>
<evidence type="ECO:0000256" key="2">
    <source>
        <dbReference type="ARBA" id="ARBA00022448"/>
    </source>
</evidence>
<evidence type="ECO:0000256" key="5">
    <source>
        <dbReference type="ARBA" id="ARBA00022723"/>
    </source>
</evidence>
<keyword evidence="6" id="KW-1278">Translocase</keyword>
<feature type="transmembrane region" description="Helical" evidence="10">
    <location>
        <begin position="121"/>
        <end position="139"/>
    </location>
</feature>
<reference evidence="12" key="1">
    <citation type="submission" date="2020-05" db="EMBL/GenBank/DDBJ databases">
        <authorList>
            <person name="Chiriac C."/>
            <person name="Salcher M."/>
            <person name="Ghai R."/>
            <person name="Kavagutti S V."/>
        </authorList>
    </citation>
    <scope>NUCLEOTIDE SEQUENCE</scope>
</reference>
<keyword evidence="2" id="KW-0813">Transport</keyword>
<dbReference type="InterPro" id="IPR016174">
    <property type="entry name" value="Di-haem_cyt_TM"/>
</dbReference>
<gene>
    <name evidence="12" type="ORF">UFOPK2958_00726</name>
</gene>
<organism evidence="12">
    <name type="scientific">freshwater metagenome</name>
    <dbReference type="NCBI Taxonomy" id="449393"/>
    <lineage>
        <taxon>unclassified sequences</taxon>
        <taxon>metagenomes</taxon>
        <taxon>ecological metagenomes</taxon>
    </lineage>
</organism>
<dbReference type="InterPro" id="IPR027387">
    <property type="entry name" value="Cytb/b6-like_sf"/>
</dbReference>
<dbReference type="GO" id="GO:0005886">
    <property type="term" value="C:plasma membrane"/>
    <property type="evidence" value="ECO:0007669"/>
    <property type="project" value="UniProtKB-SubCell"/>
</dbReference>
<dbReference type="PANTHER" id="PTHR19271:SF16">
    <property type="entry name" value="CYTOCHROME B"/>
    <property type="match status" value="1"/>
</dbReference>
<dbReference type="SUPFAM" id="SSF81342">
    <property type="entry name" value="Transmembrane di-heme cytochromes"/>
    <property type="match status" value="1"/>
</dbReference>
<dbReference type="GO" id="GO:0009055">
    <property type="term" value="F:electron transfer activity"/>
    <property type="evidence" value="ECO:0007669"/>
    <property type="project" value="InterPro"/>
</dbReference>
<keyword evidence="7 10" id="KW-1133">Transmembrane helix</keyword>
<evidence type="ECO:0000256" key="10">
    <source>
        <dbReference type="SAM" id="Phobius"/>
    </source>
</evidence>
<evidence type="ECO:0000256" key="9">
    <source>
        <dbReference type="ARBA" id="ARBA00023136"/>
    </source>
</evidence>
<evidence type="ECO:0000256" key="6">
    <source>
        <dbReference type="ARBA" id="ARBA00022967"/>
    </source>
</evidence>
<dbReference type="Pfam" id="PF13631">
    <property type="entry name" value="Cytochrom_B_N_2"/>
    <property type="match status" value="1"/>
</dbReference>
<feature type="transmembrane region" description="Helical" evidence="10">
    <location>
        <begin position="420"/>
        <end position="438"/>
    </location>
</feature>
<evidence type="ECO:0000256" key="7">
    <source>
        <dbReference type="ARBA" id="ARBA00022989"/>
    </source>
</evidence>
<sequence>MSDVKTKRTAKAARGPYGKVGHVLNELDDRVGSAKARNFLDKIFPDHWSFMLGEIALYSFVIIMVTGTFLTLYYVPSQTVVTYRGSYAPLYGVKVTQAFASSVDLTFGVRGGLLMRQMHHWACDIFIGAMVVHMARVFFTGAFRKPRELNYSIGTTLLTLGIVNGFLGYSLPDDLVSGTGLRIAYSILESIPVVGTYLAFFIFGGNFPGTAVIPRFFILHVLLIPGIITAMVGAHLFLLVRQKHTQFPGPGRTEKNVVGTPMFPVFMGKTTGYLFIVTGVTALLGAFAQINPIWLFGPYDAAKISYAVQPDWYMGFLDGALRIAPAWQTNNFGHTIPWTVTFPALILPGIIFGIAYAWPALERKFTGDHELHNLLDRPSEVPVRTAAGSALLAFVIWLFIASSTDVIANFMHLSLNNVLIFMRITTFIVPVVTYIITLKICQEMRDADGSGRRKTPNLVTRTSEGEYVSTAAPYHEEMQHHEEVAVPVPTFLVKDEAPSSDGVRTVER</sequence>
<dbReference type="InterPro" id="IPR005797">
    <property type="entry name" value="Cyt_b/b6_N"/>
</dbReference>
<name>A0A6J6WKY4_9ZZZZ</name>
<keyword evidence="3" id="KW-1003">Cell membrane</keyword>
<evidence type="ECO:0000256" key="1">
    <source>
        <dbReference type="ARBA" id="ARBA00004651"/>
    </source>
</evidence>
<dbReference type="GO" id="GO:0046872">
    <property type="term" value="F:metal ion binding"/>
    <property type="evidence" value="ECO:0007669"/>
    <property type="project" value="UniProtKB-KW"/>
</dbReference>
<feature type="transmembrane region" description="Helical" evidence="10">
    <location>
        <begin position="381"/>
        <end position="400"/>
    </location>
</feature>
<keyword evidence="4 10" id="KW-0812">Transmembrane</keyword>
<protein>
    <submittedName>
        <fullName evidence="12">Unannotated protein</fullName>
    </submittedName>
</protein>
<dbReference type="GO" id="GO:0016491">
    <property type="term" value="F:oxidoreductase activity"/>
    <property type="evidence" value="ECO:0007669"/>
    <property type="project" value="InterPro"/>
</dbReference>
<feature type="transmembrane region" description="Helical" evidence="10">
    <location>
        <begin position="216"/>
        <end position="240"/>
    </location>
</feature>
<dbReference type="PROSITE" id="PS51002">
    <property type="entry name" value="CYTB_NTER"/>
    <property type="match status" value="1"/>
</dbReference>
<evidence type="ECO:0000256" key="4">
    <source>
        <dbReference type="ARBA" id="ARBA00022692"/>
    </source>
</evidence>
<accession>A0A6J6WKY4</accession>
<keyword evidence="5" id="KW-0479">Metal-binding</keyword>
<dbReference type="EMBL" id="CAFAAB010000070">
    <property type="protein sequence ID" value="CAB4784015.1"/>
    <property type="molecule type" value="Genomic_DNA"/>
</dbReference>
<evidence type="ECO:0000256" key="8">
    <source>
        <dbReference type="ARBA" id="ARBA00023004"/>
    </source>
</evidence>
<proteinExistence type="predicted"/>
<feature type="transmembrane region" description="Helical" evidence="10">
    <location>
        <begin position="183"/>
        <end position="204"/>
    </location>
</feature>
<dbReference type="Gene3D" id="1.20.810.10">
    <property type="entry name" value="Cytochrome Bc1 Complex, Chain C"/>
    <property type="match status" value="1"/>
</dbReference>
<keyword evidence="8" id="KW-0408">Iron</keyword>
<feature type="transmembrane region" description="Helical" evidence="10">
    <location>
        <begin position="55"/>
        <end position="75"/>
    </location>
</feature>
<comment type="subcellular location">
    <subcellularLocation>
        <location evidence="1">Cell membrane</location>
        <topology evidence="1">Multi-pass membrane protein</topology>
    </subcellularLocation>
</comment>